<dbReference type="EMBL" id="SDEE01000724">
    <property type="protein sequence ID" value="RXW14306.1"/>
    <property type="molecule type" value="Genomic_DNA"/>
</dbReference>
<dbReference type="STRING" id="2316362.A0A4Q2D6W6"/>
<feature type="compositionally biased region" description="Basic and acidic residues" evidence="2">
    <location>
        <begin position="31"/>
        <end position="46"/>
    </location>
</feature>
<gene>
    <name evidence="3" type="ORF">EST38_g11553</name>
</gene>
<evidence type="ECO:0000256" key="2">
    <source>
        <dbReference type="SAM" id="MobiDB-lite"/>
    </source>
</evidence>
<accession>A0A4Q2D6W6</accession>
<feature type="coiled-coil region" evidence="1">
    <location>
        <begin position="597"/>
        <end position="631"/>
    </location>
</feature>
<name>A0A4Q2D6W6_9AGAR</name>
<feature type="compositionally biased region" description="Basic and acidic residues" evidence="2">
    <location>
        <begin position="1"/>
        <end position="12"/>
    </location>
</feature>
<feature type="coiled-coil region" evidence="1">
    <location>
        <begin position="546"/>
        <end position="573"/>
    </location>
</feature>
<organism evidence="3 4">
    <name type="scientific">Candolleomyces aberdarensis</name>
    <dbReference type="NCBI Taxonomy" id="2316362"/>
    <lineage>
        <taxon>Eukaryota</taxon>
        <taxon>Fungi</taxon>
        <taxon>Dikarya</taxon>
        <taxon>Basidiomycota</taxon>
        <taxon>Agaricomycotina</taxon>
        <taxon>Agaricomycetes</taxon>
        <taxon>Agaricomycetidae</taxon>
        <taxon>Agaricales</taxon>
        <taxon>Agaricineae</taxon>
        <taxon>Psathyrellaceae</taxon>
        <taxon>Candolleomyces</taxon>
    </lineage>
</organism>
<evidence type="ECO:0000256" key="1">
    <source>
        <dbReference type="SAM" id="Coils"/>
    </source>
</evidence>
<protein>
    <submittedName>
        <fullName evidence="3">Uncharacterized protein</fullName>
    </submittedName>
</protein>
<feature type="region of interest" description="Disordered" evidence="2">
    <location>
        <begin position="1"/>
        <end position="77"/>
    </location>
</feature>
<proteinExistence type="predicted"/>
<reference evidence="3 4" key="1">
    <citation type="submission" date="2019-01" db="EMBL/GenBank/DDBJ databases">
        <title>Draft genome sequence of Psathyrella aberdarensis IHI B618.</title>
        <authorList>
            <person name="Buettner E."/>
            <person name="Kellner H."/>
        </authorList>
    </citation>
    <scope>NUCLEOTIDE SEQUENCE [LARGE SCALE GENOMIC DNA]</scope>
    <source>
        <strain evidence="3 4">IHI B618</strain>
    </source>
</reference>
<evidence type="ECO:0000313" key="4">
    <source>
        <dbReference type="Proteomes" id="UP000290288"/>
    </source>
</evidence>
<dbReference type="AlphaFoldDB" id="A0A4Q2D6W6"/>
<dbReference type="Proteomes" id="UP000290288">
    <property type="component" value="Unassembled WGS sequence"/>
</dbReference>
<feature type="coiled-coil region" evidence="1">
    <location>
        <begin position="303"/>
        <end position="330"/>
    </location>
</feature>
<keyword evidence="4" id="KW-1185">Reference proteome</keyword>
<feature type="compositionally biased region" description="Basic and acidic residues" evidence="2">
    <location>
        <begin position="211"/>
        <end position="235"/>
    </location>
</feature>
<sequence>MFAKGQRFEKPVVSDTPGPTDYNPQEPNFDSYKRGAFLDKSQRFQEPESPTAPVYHMNRTKPTQAPGHKPSASSVDRYAILQRKVEELEHVHLEGKKTHQAEVERLKSELAKRQKQQMESSELIEKQKKLNSLLEARIQDLKRTTSSEQTEVKELRSKLRLLEAERNRLQLDSSGVQELKASLHSLEAKRREELRERDTRISELERSLAAEKKARETLSRQHQQLKESSESESKSTTKKLQTLLDQKAGEVTKLQHDLAQVQETTTSREEELVSQLEQHKTLLSNVASQFGRLASESVRRSSYEELQTKQNVTQLQKLKLERKLANAEAQVTELVHFIRQVQDSNSLLSRQLEDTVQEINFIRQHNADNVRDSSPELHTLLSLQRSLHEDEVRLSQINEKTAELLASFYQIHSTNFAITSSLLTSELTLTDLIADQHANHLSETLASHEAIASRLETIGKEYVKLQESVGRAHSEKEAVERDLRSLNLKMEAQEAVLNEVESKHKLALRKERDTIQRLTGTAQKHRMAEDALRQEIDRLSTDVTNLECYEQAYEQLSKQIASLIARNKIAEEEATQLSQCNAEILGHHNPAQRIMYVDRIRRELAEAKQTIAELQLEKERAEAQGGQLQQELQMYTSIMVPAANKPRTNMTRVTRVPLTNMTENLNHSALPAKSVAQKVQEEVYASSIADLTIDELM</sequence>
<feature type="coiled-coil region" evidence="1">
    <location>
        <begin position="476"/>
        <end position="510"/>
    </location>
</feature>
<dbReference type="OrthoDB" id="419631at2759"/>
<keyword evidence="1" id="KW-0175">Coiled coil</keyword>
<comment type="caution">
    <text evidence="3">The sequence shown here is derived from an EMBL/GenBank/DDBJ whole genome shotgun (WGS) entry which is preliminary data.</text>
</comment>
<evidence type="ECO:0000313" key="3">
    <source>
        <dbReference type="EMBL" id="RXW14306.1"/>
    </source>
</evidence>
<feature type="region of interest" description="Disordered" evidence="2">
    <location>
        <begin position="211"/>
        <end position="239"/>
    </location>
</feature>